<evidence type="ECO:0000313" key="5">
    <source>
        <dbReference type="EMBL" id="PPK63229.1"/>
    </source>
</evidence>
<dbReference type="PANTHER" id="PTHR43248">
    <property type="entry name" value="2-SUCCINYL-6-HYDROXY-2,4-CYCLOHEXADIENE-1-CARBOXYLATE SYNTHASE"/>
    <property type="match status" value="1"/>
</dbReference>
<comment type="caution">
    <text evidence="5">The sequence shown here is derived from an EMBL/GenBank/DDBJ whole genome shotgun (WGS) entry which is preliminary data.</text>
</comment>
<gene>
    <name evidence="5" type="ORF">CLV40_13021</name>
</gene>
<dbReference type="Gene3D" id="3.40.50.1820">
    <property type="entry name" value="alpha/beta hydrolase"/>
    <property type="match status" value="1"/>
</dbReference>
<dbReference type="PANTHER" id="PTHR43248:SF29">
    <property type="entry name" value="TRIPEPTIDYL AMINOPEPTIDASE"/>
    <property type="match status" value="1"/>
</dbReference>
<evidence type="ECO:0000256" key="3">
    <source>
        <dbReference type="ARBA" id="ARBA00022801"/>
    </source>
</evidence>
<evidence type="ECO:0000256" key="2">
    <source>
        <dbReference type="ARBA" id="ARBA00022729"/>
    </source>
</evidence>
<dbReference type="SUPFAM" id="SSF53474">
    <property type="entry name" value="alpha/beta-Hydrolases"/>
    <property type="match status" value="1"/>
</dbReference>
<dbReference type="Pfam" id="PF08386">
    <property type="entry name" value="Abhydrolase_4"/>
    <property type="match status" value="1"/>
</dbReference>
<dbReference type="InterPro" id="IPR029058">
    <property type="entry name" value="AB_hydrolase_fold"/>
</dbReference>
<organism evidence="5 6">
    <name type="scientific">Actinokineospora auranticolor</name>
    <dbReference type="NCBI Taxonomy" id="155976"/>
    <lineage>
        <taxon>Bacteria</taxon>
        <taxon>Bacillati</taxon>
        <taxon>Actinomycetota</taxon>
        <taxon>Actinomycetes</taxon>
        <taxon>Pseudonocardiales</taxon>
        <taxon>Pseudonocardiaceae</taxon>
        <taxon>Actinokineospora</taxon>
    </lineage>
</organism>
<keyword evidence="6" id="KW-1185">Reference proteome</keyword>
<dbReference type="Proteomes" id="UP000239203">
    <property type="component" value="Unassembled WGS sequence"/>
</dbReference>
<comment type="similarity">
    <text evidence="1">Belongs to the peptidase S33 family.</text>
</comment>
<proteinExistence type="inferred from homology"/>
<evidence type="ECO:0000256" key="1">
    <source>
        <dbReference type="ARBA" id="ARBA00010088"/>
    </source>
</evidence>
<evidence type="ECO:0000313" key="6">
    <source>
        <dbReference type="Proteomes" id="UP000239203"/>
    </source>
</evidence>
<dbReference type="RefSeq" id="WP_104482885.1">
    <property type="nucleotide sequence ID" value="NZ_CP154825.1"/>
</dbReference>
<keyword evidence="2" id="KW-0732">Signal</keyword>
<dbReference type="GO" id="GO:0016787">
    <property type="term" value="F:hydrolase activity"/>
    <property type="evidence" value="ECO:0007669"/>
    <property type="project" value="UniProtKB-KW"/>
</dbReference>
<accession>A0A2S6GDE5</accession>
<feature type="domain" description="Peptidase S33 tripeptidyl aminopeptidase-like C-terminal" evidence="4">
    <location>
        <begin position="389"/>
        <end position="480"/>
    </location>
</feature>
<evidence type="ECO:0000259" key="4">
    <source>
        <dbReference type="Pfam" id="PF08386"/>
    </source>
</evidence>
<keyword evidence="3 5" id="KW-0378">Hydrolase</keyword>
<dbReference type="InterPro" id="IPR013595">
    <property type="entry name" value="Pept_S33_TAP-like_C"/>
</dbReference>
<dbReference type="EMBL" id="PTIX01000030">
    <property type="protein sequence ID" value="PPK63229.1"/>
    <property type="molecule type" value="Genomic_DNA"/>
</dbReference>
<dbReference type="InterPro" id="IPR051601">
    <property type="entry name" value="Serine_prot/Carboxylest_S33"/>
</dbReference>
<protein>
    <submittedName>
        <fullName evidence="5">Alpha/beta hydrolase family protein</fullName>
    </submittedName>
</protein>
<name>A0A2S6GDE5_9PSEU</name>
<reference evidence="5 6" key="1">
    <citation type="submission" date="2018-02" db="EMBL/GenBank/DDBJ databases">
        <title>Genomic Encyclopedia of Archaeal and Bacterial Type Strains, Phase II (KMG-II): from individual species to whole genera.</title>
        <authorList>
            <person name="Goeker M."/>
        </authorList>
    </citation>
    <scope>NUCLEOTIDE SEQUENCE [LARGE SCALE GENOMIC DNA]</scope>
    <source>
        <strain evidence="5 6">YU 961-1</strain>
    </source>
</reference>
<dbReference type="OrthoDB" id="4006962at2"/>
<sequence>MRRIIRAVGGVAATVAVVLGVVPSAAAHQGPRLAWSPCVEDVTAECATLSLPVDWAKPRGARFDLAVARRTATDPRKRTGVLLINPGGPGGSGVDFALEANTFFSPRVLERFDVIGFDPRGVKRSAPVECSVDVLARQPSLYPANQTEFAALGAYNRELAADCRRQTGPIYDHVDSLSVVRDMDALRVALGERKINYYGLSYGTLIGAQYAEEFGGNIRAMVMDSVIDHSNGVRKFTEVSSATTEDSFAEFVEWCDRTTSCALHGRDVPKAWDDLLARADRGEVVDPADPTRAVDSTEIIYTAFDLFYLPAWDWLATSIRDWEAAAPTTRAAAPGVRTGTETAQAPFAAVFCQDWDFRVRDHREFAALVDRANRLAPHMRGSILAHIATTGCVGLPDKVNNPQHRLDVTDAPDLLMINAKHDPSTGHEWATNVHRQIRDTATLVTYEGWGHLAYNRTQCTRDVVDNYLITAKTPRAGTRCAAAEPTTAAARSAAPTVQLPSSVVRAGWGW</sequence>
<dbReference type="AlphaFoldDB" id="A0A2S6GDE5"/>